<dbReference type="EMBL" id="MCOG01000223">
    <property type="protein sequence ID" value="ORY24327.1"/>
    <property type="molecule type" value="Genomic_DNA"/>
</dbReference>
<evidence type="ECO:0000313" key="1">
    <source>
        <dbReference type="EMBL" id="ORY24327.1"/>
    </source>
</evidence>
<dbReference type="AlphaFoldDB" id="A0A1Y2AQ35"/>
<accession>A0A1Y2AQ35</accession>
<sequence length="79" mass="9502">MALSEHLNYSDDLYLMNKYINHTKNAKNAWSAKNAEDNKKNKLSIGNHVQKLHRNIKKYYYEHDLEKRISKTFEDVYLL</sequence>
<evidence type="ECO:0000313" key="2">
    <source>
        <dbReference type="Proteomes" id="UP000193920"/>
    </source>
</evidence>
<comment type="caution">
    <text evidence="1">The sequence shown here is derived from an EMBL/GenBank/DDBJ whole genome shotgun (WGS) entry which is preliminary data.</text>
</comment>
<name>A0A1Y2AQ35_9FUNG</name>
<organism evidence="1 2">
    <name type="scientific">Neocallimastix californiae</name>
    <dbReference type="NCBI Taxonomy" id="1754190"/>
    <lineage>
        <taxon>Eukaryota</taxon>
        <taxon>Fungi</taxon>
        <taxon>Fungi incertae sedis</taxon>
        <taxon>Chytridiomycota</taxon>
        <taxon>Chytridiomycota incertae sedis</taxon>
        <taxon>Neocallimastigomycetes</taxon>
        <taxon>Neocallimastigales</taxon>
        <taxon>Neocallimastigaceae</taxon>
        <taxon>Neocallimastix</taxon>
    </lineage>
</organism>
<protein>
    <submittedName>
        <fullName evidence="1">Uncharacterized protein</fullName>
    </submittedName>
</protein>
<proteinExistence type="predicted"/>
<dbReference type="Proteomes" id="UP000193920">
    <property type="component" value="Unassembled WGS sequence"/>
</dbReference>
<keyword evidence="2" id="KW-1185">Reference proteome</keyword>
<reference evidence="1 2" key="1">
    <citation type="submission" date="2016-08" db="EMBL/GenBank/DDBJ databases">
        <title>A Parts List for Fungal Cellulosomes Revealed by Comparative Genomics.</title>
        <authorList>
            <consortium name="DOE Joint Genome Institute"/>
            <person name="Haitjema C.H."/>
            <person name="Gilmore S.P."/>
            <person name="Henske J.K."/>
            <person name="Solomon K.V."/>
            <person name="De Groot R."/>
            <person name="Kuo A."/>
            <person name="Mondo S.J."/>
            <person name="Salamov A.A."/>
            <person name="Labutti K."/>
            <person name="Zhao Z."/>
            <person name="Chiniquy J."/>
            <person name="Barry K."/>
            <person name="Brewer H.M."/>
            <person name="Purvine S.O."/>
            <person name="Wright A.T."/>
            <person name="Boxma B."/>
            <person name="Van Alen T."/>
            <person name="Hackstein J.H."/>
            <person name="Baker S.E."/>
            <person name="Grigoriev I.V."/>
            <person name="O'Malley M.A."/>
        </authorList>
    </citation>
    <scope>NUCLEOTIDE SEQUENCE [LARGE SCALE GENOMIC DNA]</scope>
    <source>
        <strain evidence="1 2">G1</strain>
    </source>
</reference>
<gene>
    <name evidence="1" type="ORF">LY90DRAFT_706591</name>
</gene>